<keyword evidence="2" id="KW-1185">Reference proteome</keyword>
<dbReference type="EMBL" id="CALNXJ010000062">
    <property type="protein sequence ID" value="CAH3156744.1"/>
    <property type="molecule type" value="Genomic_DNA"/>
</dbReference>
<name>A0AAU9XT52_9CNID</name>
<evidence type="ECO:0000313" key="1">
    <source>
        <dbReference type="EMBL" id="CAH3156744.1"/>
    </source>
</evidence>
<evidence type="ECO:0008006" key="3">
    <source>
        <dbReference type="Google" id="ProtNLM"/>
    </source>
</evidence>
<accession>A0AAU9XT52</accession>
<evidence type="ECO:0000313" key="2">
    <source>
        <dbReference type="Proteomes" id="UP001159428"/>
    </source>
</evidence>
<gene>
    <name evidence="1" type="ORF">PMEA_00029785</name>
</gene>
<sequence>MEKAQRGYELKTEAQDSTMITCQCAMPSCKHRKCSHSERRRRKQIILVGLISSRGEKKKGGGTLLRRTKSEIEQLFVDRPLKFTFGNSLKEGKTAILRGGRDVIPHEKTEREADALYDFLERARKVTSLSQAK</sequence>
<reference evidence="1 2" key="1">
    <citation type="submission" date="2022-05" db="EMBL/GenBank/DDBJ databases">
        <authorList>
            <consortium name="Genoscope - CEA"/>
            <person name="William W."/>
        </authorList>
    </citation>
    <scope>NUCLEOTIDE SEQUENCE [LARGE SCALE GENOMIC DNA]</scope>
</reference>
<protein>
    <recommendedName>
        <fullName evidence="3">SWIM-type domain-containing protein</fullName>
    </recommendedName>
</protein>
<proteinExistence type="predicted"/>
<comment type="caution">
    <text evidence="1">The sequence shown here is derived from an EMBL/GenBank/DDBJ whole genome shotgun (WGS) entry which is preliminary data.</text>
</comment>
<dbReference type="AlphaFoldDB" id="A0AAU9XT52"/>
<dbReference type="Proteomes" id="UP001159428">
    <property type="component" value="Unassembled WGS sequence"/>
</dbReference>
<organism evidence="1 2">
    <name type="scientific">Pocillopora meandrina</name>
    <dbReference type="NCBI Taxonomy" id="46732"/>
    <lineage>
        <taxon>Eukaryota</taxon>
        <taxon>Metazoa</taxon>
        <taxon>Cnidaria</taxon>
        <taxon>Anthozoa</taxon>
        <taxon>Hexacorallia</taxon>
        <taxon>Scleractinia</taxon>
        <taxon>Astrocoeniina</taxon>
        <taxon>Pocilloporidae</taxon>
        <taxon>Pocillopora</taxon>
    </lineage>
</organism>